<evidence type="ECO:0000313" key="2">
    <source>
        <dbReference type="Proteomes" id="UP000257039"/>
    </source>
</evidence>
<gene>
    <name evidence="1" type="ORF">B9G39_21580</name>
</gene>
<comment type="caution">
    <text evidence="1">The sequence shown here is derived from an EMBL/GenBank/DDBJ whole genome shotgun (WGS) entry which is preliminary data.</text>
</comment>
<organism evidence="1 2">
    <name type="scientific">Zooshikella ganghwensis</name>
    <dbReference type="NCBI Taxonomy" id="202772"/>
    <lineage>
        <taxon>Bacteria</taxon>
        <taxon>Pseudomonadati</taxon>
        <taxon>Pseudomonadota</taxon>
        <taxon>Gammaproteobacteria</taxon>
        <taxon>Oceanospirillales</taxon>
        <taxon>Zooshikellaceae</taxon>
        <taxon>Zooshikella</taxon>
    </lineage>
</organism>
<keyword evidence="2" id="KW-1185">Reference proteome</keyword>
<protein>
    <submittedName>
        <fullName evidence="1">Uncharacterized protein</fullName>
    </submittedName>
</protein>
<reference evidence="1 2" key="1">
    <citation type="submission" date="2017-04" db="EMBL/GenBank/DDBJ databases">
        <title>Draft genome sequence of Zooshikella ganghwensis VG4 isolated from Red Sea sediments.</title>
        <authorList>
            <person name="Rehman Z."/>
            <person name="Alam I."/>
            <person name="Kamau A."/>
            <person name="Bajic V."/>
            <person name="Leiknes T."/>
        </authorList>
    </citation>
    <scope>NUCLEOTIDE SEQUENCE [LARGE SCALE GENOMIC DNA]</scope>
    <source>
        <strain evidence="1 2">VG4</strain>
    </source>
</reference>
<dbReference type="Proteomes" id="UP000257039">
    <property type="component" value="Unassembled WGS sequence"/>
</dbReference>
<name>A0A4V1IP33_9GAMM</name>
<evidence type="ECO:0000313" key="1">
    <source>
        <dbReference type="EMBL" id="RDH45831.1"/>
    </source>
</evidence>
<accession>A0A4V1IP33</accession>
<proteinExistence type="predicted"/>
<dbReference type="EMBL" id="NDXW01000001">
    <property type="protein sequence ID" value="RDH45831.1"/>
    <property type="molecule type" value="Genomic_DNA"/>
</dbReference>
<sequence>MLCIASLATSNEVAFDWELLNSGASVQEKYEHIIQVDTAALANVRDSGDLAFYMTFYANVTEFGKNIKVLNLLKSITAKFQESDPQARTVLGVLYHYQDNYIFVDHLKNDKNAFRPENKKFMEVYYQTIYSEEEIKARRLYDSACNDHYLQACIISYFSEPDKVTYCFLNNSDGNPSACDLQIQSMAQVENRLLNEAIYNYSHEKDESIKQALAYVIHNIYKQGFMPFAVNEEDHKNPENMRRYGFTRDAKKAELWKKRAEKFIKQHNLEDI</sequence>
<dbReference type="AlphaFoldDB" id="A0A4V1IP33"/>